<feature type="transmembrane region" description="Helical" evidence="2">
    <location>
        <begin position="29"/>
        <end position="47"/>
    </location>
</feature>
<accession>A0ABV2KG19</accession>
<keyword evidence="2" id="KW-0472">Membrane</keyword>
<organism evidence="3 4">
    <name type="scientific">Sporosarcina psychrophila</name>
    <name type="common">Bacillus psychrophilus</name>
    <dbReference type="NCBI Taxonomy" id="1476"/>
    <lineage>
        <taxon>Bacteria</taxon>
        <taxon>Bacillati</taxon>
        <taxon>Bacillota</taxon>
        <taxon>Bacilli</taxon>
        <taxon>Bacillales</taxon>
        <taxon>Caryophanaceae</taxon>
        <taxon>Sporosarcina</taxon>
    </lineage>
</organism>
<protein>
    <submittedName>
        <fullName evidence="3">Uncharacterized protein</fullName>
    </submittedName>
</protein>
<sequence length="154" mass="17207">MEYIILLVAAILALPIVIYLVRRKRISNRVLLGTMAGLFIAVIGLLMQGAFDPLYVLVAMFGLAFAISVLLDKRSEPEAVTVSERPVVKDIPREIINTNRINANEEIAASVNKEVGFAMEPIEDDLNQWMSANREEIESGQSEFNDREERSDGK</sequence>
<feature type="transmembrane region" description="Helical" evidence="2">
    <location>
        <begin position="53"/>
        <end position="71"/>
    </location>
</feature>
<feature type="transmembrane region" description="Helical" evidence="2">
    <location>
        <begin position="6"/>
        <end position="22"/>
    </location>
</feature>
<evidence type="ECO:0000256" key="1">
    <source>
        <dbReference type="SAM" id="MobiDB-lite"/>
    </source>
</evidence>
<feature type="compositionally biased region" description="Basic and acidic residues" evidence="1">
    <location>
        <begin position="144"/>
        <end position="154"/>
    </location>
</feature>
<proteinExistence type="predicted"/>
<feature type="region of interest" description="Disordered" evidence="1">
    <location>
        <begin position="130"/>
        <end position="154"/>
    </location>
</feature>
<dbReference type="RefSeq" id="WP_354314565.1">
    <property type="nucleotide sequence ID" value="NZ_JBEPME010000007.1"/>
</dbReference>
<keyword evidence="2" id="KW-0812">Transmembrane</keyword>
<keyword evidence="2" id="KW-1133">Transmembrane helix</keyword>
<gene>
    <name evidence="3" type="ORF">ABIC55_004107</name>
</gene>
<evidence type="ECO:0000313" key="4">
    <source>
        <dbReference type="Proteomes" id="UP001549104"/>
    </source>
</evidence>
<name>A0ABV2KG19_SPOPS</name>
<evidence type="ECO:0000313" key="3">
    <source>
        <dbReference type="EMBL" id="MET3658988.1"/>
    </source>
</evidence>
<keyword evidence="4" id="KW-1185">Reference proteome</keyword>
<comment type="caution">
    <text evidence="3">The sequence shown here is derived from an EMBL/GenBank/DDBJ whole genome shotgun (WGS) entry which is preliminary data.</text>
</comment>
<evidence type="ECO:0000256" key="2">
    <source>
        <dbReference type="SAM" id="Phobius"/>
    </source>
</evidence>
<dbReference type="EMBL" id="JBEPME010000007">
    <property type="protein sequence ID" value="MET3658988.1"/>
    <property type="molecule type" value="Genomic_DNA"/>
</dbReference>
<reference evidence="3 4" key="1">
    <citation type="submission" date="2024-06" db="EMBL/GenBank/DDBJ databases">
        <title>Sorghum-associated microbial communities from plants grown in Nebraska, USA.</title>
        <authorList>
            <person name="Schachtman D."/>
        </authorList>
    </citation>
    <scope>NUCLEOTIDE SEQUENCE [LARGE SCALE GENOMIC DNA]</scope>
    <source>
        <strain evidence="3 4">1288</strain>
    </source>
</reference>
<dbReference type="Proteomes" id="UP001549104">
    <property type="component" value="Unassembled WGS sequence"/>
</dbReference>